<accession>A0A835GTL5</accession>
<dbReference type="InterPro" id="IPR019787">
    <property type="entry name" value="Znf_PHD-finger"/>
</dbReference>
<feature type="compositionally biased region" description="Polar residues" evidence="8">
    <location>
        <begin position="708"/>
        <end position="719"/>
    </location>
</feature>
<dbReference type="SUPFAM" id="SSF57903">
    <property type="entry name" value="FYVE/PHD zinc finger"/>
    <property type="match status" value="1"/>
</dbReference>
<dbReference type="Pfam" id="PF00856">
    <property type="entry name" value="SET"/>
    <property type="match status" value="1"/>
</dbReference>
<organism evidence="11 12">
    <name type="scientific">Coptis chinensis</name>
    <dbReference type="NCBI Taxonomy" id="261450"/>
    <lineage>
        <taxon>Eukaryota</taxon>
        <taxon>Viridiplantae</taxon>
        <taxon>Streptophyta</taxon>
        <taxon>Embryophyta</taxon>
        <taxon>Tracheophyta</taxon>
        <taxon>Spermatophyta</taxon>
        <taxon>Magnoliopsida</taxon>
        <taxon>Ranunculales</taxon>
        <taxon>Ranunculaceae</taxon>
        <taxon>Coptidoideae</taxon>
        <taxon>Coptis</taxon>
    </lineage>
</organism>
<dbReference type="Gene3D" id="3.30.40.10">
    <property type="entry name" value="Zinc/RING finger domain, C3HC4 (zinc finger)"/>
    <property type="match status" value="1"/>
</dbReference>
<dbReference type="SMART" id="SM00249">
    <property type="entry name" value="PHD"/>
    <property type="match status" value="1"/>
</dbReference>
<reference evidence="11 12" key="1">
    <citation type="submission" date="2020-10" db="EMBL/GenBank/DDBJ databases">
        <title>The Coptis chinensis genome and diversification of protoberbering-type alkaloids.</title>
        <authorList>
            <person name="Wang B."/>
            <person name="Shu S."/>
            <person name="Song C."/>
            <person name="Liu Y."/>
        </authorList>
    </citation>
    <scope>NUCLEOTIDE SEQUENCE [LARGE SCALE GENOMIC DNA]</scope>
    <source>
        <strain evidence="11">HL-2020</strain>
        <tissue evidence="11">Leaf</tissue>
    </source>
</reference>
<dbReference type="PROSITE" id="PS01359">
    <property type="entry name" value="ZF_PHD_1"/>
    <property type="match status" value="1"/>
</dbReference>
<keyword evidence="5" id="KW-0805">Transcription regulation</keyword>
<dbReference type="GO" id="GO:0008270">
    <property type="term" value="F:zinc ion binding"/>
    <property type="evidence" value="ECO:0007669"/>
    <property type="project" value="UniProtKB-KW"/>
</dbReference>
<dbReference type="GO" id="GO:0045893">
    <property type="term" value="P:positive regulation of DNA-templated transcription"/>
    <property type="evidence" value="ECO:0007669"/>
    <property type="project" value="TreeGrafter"/>
</dbReference>
<keyword evidence="12" id="KW-1185">Reference proteome</keyword>
<dbReference type="SUPFAM" id="SSF82199">
    <property type="entry name" value="SET domain"/>
    <property type="match status" value="1"/>
</dbReference>
<evidence type="ECO:0000256" key="2">
    <source>
        <dbReference type="ARBA" id="ARBA00022771"/>
    </source>
</evidence>
<evidence type="ECO:0000313" key="11">
    <source>
        <dbReference type="EMBL" id="KAF9587069.1"/>
    </source>
</evidence>
<dbReference type="EMBL" id="JADFTS010000056">
    <property type="protein sequence ID" value="KAF9587069.1"/>
    <property type="molecule type" value="Genomic_DNA"/>
</dbReference>
<sequence>MEHRFLCSSLTCSPSSLTTFPANFFIPHTNKKTFFYLKASKKQSKKKLSRILTTEAAVQGIERRALSANSTRLWPKSVLEALTVAITNNQWESALKPGYASLLYEKMVAEGLKPFVDVYTSLVSVYGLSGHFQEAFGIVEDMKNKIIRQHYTEKQLNNIILGHFNHADRCKRVQDTADNCYYGTERGNSLFNNNQMAGPSRSVGFTSDSRLSSASTVKGKQSSYWCHSAAILHDASDLRHSHGKTSFLQNNNHFDHGLLRSFNSSTLTAAPGLPLSEASTGFTSTNSVGRPSLTHMLSNNESVDISPHFLDENLRLLALRYALDPSKQKHPITSAEMEQQQGRLYSLSTELQQRGTTLGSLAAEEPEEGPYNNINNGALEIAVKPLQTCSNHYVDGNYEKLGGVTGTKNWCNFSTPSRGISVEPDVAYPLSHEPLTDKQSLASLGRTENNIMISGEHDVCGQREPSSFFPGKCSSAVHSISFEGNRVSRSVAPDDTSRTRFGGVTGKSLCKMAVILLSGEMFRVGSCTNVEKPTKVLDASNVNVQVVEIAVKRFDGTHKAESLKEQQMSNAYSSCSAPAVTEITVEVNTAGSCTIDAGTDSTETISACHTLHLSKGGRSSSCLPIRSSHGLVDNHRLQSPFGRKNVQKRLPTGDLGYESILEVQPSGSILRTEKRKRTGKWKRIDVSCPVSGLSSVQYDSPVGDTDSHSCSSRGTQTPSKPKHVKTLSQNRDLCELANHHREWEDDSQTLLKDHMNHHKVFKLSNGKNLKRRWTPDVSRECLSEGLNQGDTGEEAKYVSTVGAKDFSSNQADTFGKKAKPVVCGKSGVISNGKLGGNGMKPVNLVSLSTILKKARRCSTNETDESEFISTIDTKKTCYRKNSESYGKLSVLEDEGTDSDYYNNVMKNVAETGSSTFEKKAACFSEDDLRVEELPTLGKGKNYTSNEMLKCSNFCPGAPLKSRFKEARKHSLYELAGKGMHLRSSDYPTKAPSSLQSKFRSQGKPCLKKGVGSKCQKSELSSSRIKRSLKEPKIQPFILDLDAFCSVCGDSKKDVNNGLLECSSCVIRVHQACYGVSRVPKGRWCCRPCSWRFVTIHLFMSLYSILHVNISIQLLINVSCVLCGYEGGAMTQALKSRNIVEGLLKSWSFPSESKSLKFSPLSENSKNDLRLLDTSGSGHEVDSIAVTRSGTELSPTAVLVRVSHDKEDVIQNSNDLDAKLQVQNSVTAGIVDPTIKQWVHMGLLQSEVEGVDNDKVGFYGRCVLHATHHASDSVDHPMDINFDTPGREEFTCARTEGYKGRKDGFSHNLQERSNGNGECLVPQEQIDAWLHINGHKSCTVSVVKTQTSEVEYDYRKEYARYKQAKGWKNLVVYKSGVHALGLYTSQFISRGAMVVEYIGEIVGLRVADKREIEYQSGRKLQYKGACYFFRIDKEHIIDATHKGGIARFVNHSCLPNSVAKVISVRNEKKNGHGIANGDALTVVPRSSYSVTDLLGLQNKLNGNISKEALFRVDVGLVETHGKFWNWKNDMLDSETVS</sequence>
<keyword evidence="3" id="KW-0862">Zinc</keyword>
<keyword evidence="4" id="KW-0156">Chromatin regulator</keyword>
<dbReference type="InterPro" id="IPR046341">
    <property type="entry name" value="SET_dom_sf"/>
</dbReference>
<dbReference type="PROSITE" id="PS50280">
    <property type="entry name" value="SET"/>
    <property type="match status" value="1"/>
</dbReference>
<feature type="domain" description="PHD-type" evidence="9">
    <location>
        <begin position="1041"/>
        <end position="1091"/>
    </location>
</feature>
<comment type="caution">
    <text evidence="11">The sequence shown here is derived from an EMBL/GenBank/DDBJ whole genome shotgun (WGS) entry which is preliminary data.</text>
</comment>
<evidence type="ECO:0000256" key="5">
    <source>
        <dbReference type="ARBA" id="ARBA00023015"/>
    </source>
</evidence>
<dbReference type="PANTHER" id="PTHR45838">
    <property type="entry name" value="HISTONE-LYSINE-N-METHYLTRANSFERASE 2 KMT2 FAMILY MEMBER"/>
    <property type="match status" value="1"/>
</dbReference>
<gene>
    <name evidence="11" type="ORF">IFM89_039755</name>
</gene>
<evidence type="ECO:0000259" key="9">
    <source>
        <dbReference type="PROSITE" id="PS50016"/>
    </source>
</evidence>
<dbReference type="GO" id="GO:0042800">
    <property type="term" value="F:histone H3K4 methyltransferase activity"/>
    <property type="evidence" value="ECO:0007669"/>
    <property type="project" value="TreeGrafter"/>
</dbReference>
<evidence type="ECO:0000259" key="10">
    <source>
        <dbReference type="PROSITE" id="PS50280"/>
    </source>
</evidence>
<dbReference type="InterPro" id="IPR013083">
    <property type="entry name" value="Znf_RING/FYVE/PHD"/>
</dbReference>
<dbReference type="PANTHER" id="PTHR45838:SF4">
    <property type="entry name" value="HISTONE-LYSINE N-METHYLTRANSFERASE TRITHORAX"/>
    <property type="match status" value="1"/>
</dbReference>
<protein>
    <recommendedName>
        <fullName evidence="13">Histone-lysine N-methyltransferase</fullName>
    </recommendedName>
</protein>
<dbReference type="Gene3D" id="2.170.270.10">
    <property type="entry name" value="SET domain"/>
    <property type="match status" value="1"/>
</dbReference>
<dbReference type="Pfam" id="PF13831">
    <property type="entry name" value="PHD_2"/>
    <property type="match status" value="1"/>
</dbReference>
<proteinExistence type="predicted"/>
<dbReference type="InterPro" id="IPR001965">
    <property type="entry name" value="Znf_PHD"/>
</dbReference>
<keyword evidence="1" id="KW-0479">Metal-binding</keyword>
<dbReference type="InterPro" id="IPR019786">
    <property type="entry name" value="Zinc_finger_PHD-type_CS"/>
</dbReference>
<keyword evidence="6" id="KW-0804">Transcription</keyword>
<dbReference type="OrthoDB" id="308383at2759"/>
<evidence type="ECO:0000256" key="1">
    <source>
        <dbReference type="ARBA" id="ARBA00022723"/>
    </source>
</evidence>
<dbReference type="Proteomes" id="UP000631114">
    <property type="component" value="Unassembled WGS sequence"/>
</dbReference>
<dbReference type="PROSITE" id="PS50016">
    <property type="entry name" value="ZF_PHD_2"/>
    <property type="match status" value="1"/>
</dbReference>
<evidence type="ECO:0000256" key="6">
    <source>
        <dbReference type="ARBA" id="ARBA00023163"/>
    </source>
</evidence>
<dbReference type="InterPro" id="IPR011011">
    <property type="entry name" value="Znf_FYVE_PHD"/>
</dbReference>
<dbReference type="SMART" id="SM00317">
    <property type="entry name" value="SET"/>
    <property type="match status" value="1"/>
</dbReference>
<feature type="region of interest" description="Disordered" evidence="8">
    <location>
        <begin position="698"/>
        <end position="725"/>
    </location>
</feature>
<evidence type="ECO:0000256" key="4">
    <source>
        <dbReference type="ARBA" id="ARBA00022853"/>
    </source>
</evidence>
<evidence type="ECO:0000256" key="8">
    <source>
        <dbReference type="SAM" id="MobiDB-lite"/>
    </source>
</evidence>
<feature type="domain" description="SET" evidence="10">
    <location>
        <begin position="1367"/>
        <end position="1514"/>
    </location>
</feature>
<dbReference type="InterPro" id="IPR011990">
    <property type="entry name" value="TPR-like_helical_dom_sf"/>
</dbReference>
<dbReference type="GO" id="GO:0035097">
    <property type="term" value="C:histone methyltransferase complex"/>
    <property type="evidence" value="ECO:0007669"/>
    <property type="project" value="TreeGrafter"/>
</dbReference>
<evidence type="ECO:0000256" key="3">
    <source>
        <dbReference type="ARBA" id="ARBA00022833"/>
    </source>
</evidence>
<keyword evidence="2 7" id="KW-0863">Zinc-finger</keyword>
<dbReference type="Gene3D" id="1.25.40.10">
    <property type="entry name" value="Tetratricopeptide repeat domain"/>
    <property type="match status" value="1"/>
</dbReference>
<evidence type="ECO:0000256" key="7">
    <source>
        <dbReference type="PROSITE-ProRule" id="PRU00146"/>
    </source>
</evidence>
<name>A0A835GTL5_9MAGN</name>
<evidence type="ECO:0008006" key="13">
    <source>
        <dbReference type="Google" id="ProtNLM"/>
    </source>
</evidence>
<dbReference type="InterPro" id="IPR001214">
    <property type="entry name" value="SET_dom"/>
</dbReference>
<evidence type="ECO:0000313" key="12">
    <source>
        <dbReference type="Proteomes" id="UP000631114"/>
    </source>
</evidence>